<keyword evidence="6" id="KW-1185">Reference proteome</keyword>
<organism evidence="5 6">
    <name type="scientific">Ancylostoma duodenale</name>
    <dbReference type="NCBI Taxonomy" id="51022"/>
    <lineage>
        <taxon>Eukaryota</taxon>
        <taxon>Metazoa</taxon>
        <taxon>Ecdysozoa</taxon>
        <taxon>Nematoda</taxon>
        <taxon>Chromadorea</taxon>
        <taxon>Rhabditida</taxon>
        <taxon>Rhabditina</taxon>
        <taxon>Rhabditomorpha</taxon>
        <taxon>Strongyloidea</taxon>
        <taxon>Ancylostomatidae</taxon>
        <taxon>Ancylostomatinae</taxon>
        <taxon>Ancylostoma</taxon>
    </lineage>
</organism>
<dbReference type="EMBL" id="KN741429">
    <property type="protein sequence ID" value="KIH53353.1"/>
    <property type="molecule type" value="Genomic_DNA"/>
</dbReference>
<dbReference type="GO" id="GO:0003723">
    <property type="term" value="F:RNA binding"/>
    <property type="evidence" value="ECO:0007669"/>
    <property type="project" value="UniProtKB-KW"/>
</dbReference>
<dbReference type="InterPro" id="IPR035370">
    <property type="entry name" value="Nrap_D5"/>
</dbReference>
<gene>
    <name evidence="5" type="ORF">ANCDUO_16521</name>
</gene>
<evidence type="ECO:0000259" key="4">
    <source>
        <dbReference type="PROSITE" id="PS51214"/>
    </source>
</evidence>
<dbReference type="GO" id="GO:0006606">
    <property type="term" value="P:protein import into nucleus"/>
    <property type="evidence" value="ECO:0007669"/>
    <property type="project" value="InterPro"/>
</dbReference>
<dbReference type="GO" id="GO:0061608">
    <property type="term" value="F:nuclear import signal receptor activity"/>
    <property type="evidence" value="ECO:0007669"/>
    <property type="project" value="InterPro"/>
</dbReference>
<keyword evidence="2" id="KW-0694">RNA-binding</keyword>
<dbReference type="GO" id="GO:0032040">
    <property type="term" value="C:small-subunit processome"/>
    <property type="evidence" value="ECO:0007669"/>
    <property type="project" value="TreeGrafter"/>
</dbReference>
<feature type="non-terminal residue" evidence="5">
    <location>
        <position position="1"/>
    </location>
</feature>
<dbReference type="InterPro" id="IPR035371">
    <property type="entry name" value="Nrap_D6"/>
</dbReference>
<evidence type="ECO:0000313" key="6">
    <source>
        <dbReference type="Proteomes" id="UP000054047"/>
    </source>
</evidence>
<feature type="compositionally biased region" description="Basic and acidic residues" evidence="3">
    <location>
        <begin position="309"/>
        <end position="324"/>
    </location>
</feature>
<dbReference type="OrthoDB" id="5852750at2759"/>
<reference evidence="5 6" key="1">
    <citation type="submission" date="2013-12" db="EMBL/GenBank/DDBJ databases">
        <title>Draft genome of the parsitic nematode Ancylostoma duodenale.</title>
        <authorList>
            <person name="Mitreva M."/>
        </authorList>
    </citation>
    <scope>NUCLEOTIDE SEQUENCE [LARGE SCALE GENOMIC DNA]</scope>
    <source>
        <strain evidence="5 6">Zhejiang</strain>
    </source>
</reference>
<dbReference type="InterPro" id="IPR002652">
    <property type="entry name" value="Importin-a_IBB"/>
</dbReference>
<name>A0A0C2CAP0_9BILA</name>
<dbReference type="PANTHER" id="PTHR17972">
    <property type="entry name" value="NUCLEOLAR RNA-ASSOCIATED PROTEIN"/>
    <property type="match status" value="1"/>
</dbReference>
<proteinExistence type="inferred from homology"/>
<dbReference type="Proteomes" id="UP000054047">
    <property type="component" value="Unassembled WGS sequence"/>
</dbReference>
<dbReference type="Gene3D" id="3.30.470.30">
    <property type="entry name" value="DNA ligase/mRNA capping enzyme"/>
    <property type="match status" value="1"/>
</dbReference>
<feature type="domain" description="IBB" evidence="4">
    <location>
        <begin position="242"/>
        <end position="305"/>
    </location>
</feature>
<accession>A0A0C2CAP0</accession>
<dbReference type="AlphaFoldDB" id="A0A0C2CAP0"/>
<dbReference type="PANTHER" id="PTHR17972:SF0">
    <property type="entry name" value="NUCLEOLAR PROTEIN 6"/>
    <property type="match status" value="1"/>
</dbReference>
<dbReference type="Pfam" id="PF17406">
    <property type="entry name" value="Nrap_D5"/>
    <property type="match status" value="1"/>
</dbReference>
<dbReference type="GO" id="GO:0034456">
    <property type="term" value="C:UTP-C complex"/>
    <property type="evidence" value="ECO:0007669"/>
    <property type="project" value="TreeGrafter"/>
</dbReference>
<dbReference type="Pfam" id="PF11538">
    <property type="entry name" value="Snurportin1"/>
    <property type="match status" value="1"/>
</dbReference>
<dbReference type="InterPro" id="IPR005554">
    <property type="entry name" value="NOL6/Upt22"/>
</dbReference>
<keyword evidence="1" id="KW-0813">Transport</keyword>
<comment type="similarity">
    <text evidence="2">Belongs to the NRAP family.</text>
</comment>
<comment type="subcellular location">
    <subcellularLocation>
        <location evidence="2">Nucleus</location>
        <location evidence="2">Nucleolus</location>
    </subcellularLocation>
</comment>
<dbReference type="PROSITE" id="PS51214">
    <property type="entry name" value="IBB"/>
    <property type="match status" value="1"/>
</dbReference>
<sequence length="331" mass="38041">YVHEALLQASLQSFATKHPAFGETVQIVKKTPIAAFRRVLQLIVRHNWTARPLFVDFDGAWNEEEVAKLESNFVKMRPVLPPMVIITNEDPVGSRWTRDGPTPLLLKRIVALAKSVLKVLDMNYENEKAVDIKSALLSVDMSIYDAVIEIFPKMVVRTGVSEKTPLVKDPEALPVVNFDPVDELVYALNAHFQNVALFFWNRYGGDHIGVIWKPYELEVPAKISRCSTHYASKTGASSLLLNKDEVLEGIRILGEHPRFSKFKNAGRAAEQQAKRREDAMERQRNSRFDHFNHTRKLAENEEDDEEIIDAERDHREEQEKPQDLRKKRYKS</sequence>
<feature type="region of interest" description="Disordered" evidence="3">
    <location>
        <begin position="263"/>
        <end position="331"/>
    </location>
</feature>
<feature type="compositionally biased region" description="Basic and acidic residues" evidence="3">
    <location>
        <begin position="272"/>
        <end position="299"/>
    </location>
</feature>
<dbReference type="GO" id="GO:0006409">
    <property type="term" value="P:tRNA export from nucleus"/>
    <property type="evidence" value="ECO:0007669"/>
    <property type="project" value="TreeGrafter"/>
</dbReference>
<keyword evidence="2" id="KW-0539">Nucleus</keyword>
<protein>
    <recommendedName>
        <fullName evidence="2">Nucleolar protein 6</fullName>
    </recommendedName>
</protein>
<dbReference type="Gene3D" id="3.30.70.3030">
    <property type="match status" value="1"/>
</dbReference>
<dbReference type="InterPro" id="IPR024721">
    <property type="entry name" value="Snurportin-1_N"/>
</dbReference>
<evidence type="ECO:0000256" key="2">
    <source>
        <dbReference type="RuleBase" id="RU364032"/>
    </source>
</evidence>
<evidence type="ECO:0000313" key="5">
    <source>
        <dbReference type="EMBL" id="KIH53353.1"/>
    </source>
</evidence>
<evidence type="ECO:0000256" key="1">
    <source>
        <dbReference type="PROSITE-ProRule" id="PRU00561"/>
    </source>
</evidence>
<evidence type="ECO:0000256" key="3">
    <source>
        <dbReference type="SAM" id="MobiDB-lite"/>
    </source>
</evidence>
<feature type="non-terminal residue" evidence="5">
    <location>
        <position position="331"/>
    </location>
</feature>
<dbReference type="GO" id="GO:0006364">
    <property type="term" value="P:rRNA processing"/>
    <property type="evidence" value="ECO:0007669"/>
    <property type="project" value="TreeGrafter"/>
</dbReference>
<dbReference type="Pfam" id="PF17407">
    <property type="entry name" value="Nrap_D6"/>
    <property type="match status" value="1"/>
</dbReference>
<dbReference type="GO" id="GO:0032545">
    <property type="term" value="C:CURI complex"/>
    <property type="evidence" value="ECO:0007669"/>
    <property type="project" value="TreeGrafter"/>
</dbReference>